<keyword evidence="5" id="KW-0349">Heme</keyword>
<gene>
    <name evidence="15" type="ORF">SAMN06295998_12414</name>
</gene>
<evidence type="ECO:0000256" key="7">
    <source>
        <dbReference type="ARBA" id="ARBA00022723"/>
    </source>
</evidence>
<evidence type="ECO:0000256" key="3">
    <source>
        <dbReference type="ARBA" id="ARBA00022448"/>
    </source>
</evidence>
<keyword evidence="16" id="KW-1185">Reference proteome</keyword>
<reference evidence="15 16" key="1">
    <citation type="submission" date="2017-04" db="EMBL/GenBank/DDBJ databases">
        <authorList>
            <person name="Afonso C.L."/>
            <person name="Miller P.J."/>
            <person name="Scott M.A."/>
            <person name="Spackman E."/>
            <person name="Goraichik I."/>
            <person name="Dimitrov K.M."/>
            <person name="Suarez D.L."/>
            <person name="Swayne D.E."/>
        </authorList>
    </citation>
    <scope>NUCLEOTIDE SEQUENCE [LARGE SCALE GENOMIC DNA]</scope>
    <source>
        <strain evidence="15 16">CGMCC 1.12644</strain>
    </source>
</reference>
<keyword evidence="8" id="KW-0249">Electron transport</keyword>
<keyword evidence="7" id="KW-0479">Metal-binding</keyword>
<comment type="cofactor">
    <cofactor evidence="1">
        <name>heme b</name>
        <dbReference type="ChEBI" id="CHEBI:60344"/>
    </cofactor>
</comment>
<dbReference type="GO" id="GO:0020037">
    <property type="term" value="F:heme binding"/>
    <property type="evidence" value="ECO:0007669"/>
    <property type="project" value="TreeGrafter"/>
</dbReference>
<dbReference type="PANTHER" id="PTHR30529:SF1">
    <property type="entry name" value="CYTOCHROME B561 HOMOLOG 2"/>
    <property type="match status" value="1"/>
</dbReference>
<feature type="domain" description="Cytochrome b561 bacterial/Ni-hydrogenase" evidence="14">
    <location>
        <begin position="2"/>
        <end position="87"/>
    </location>
</feature>
<keyword evidence="6 13" id="KW-0812">Transmembrane</keyword>
<evidence type="ECO:0000256" key="5">
    <source>
        <dbReference type="ARBA" id="ARBA00022617"/>
    </source>
</evidence>
<evidence type="ECO:0000256" key="6">
    <source>
        <dbReference type="ARBA" id="ARBA00022692"/>
    </source>
</evidence>
<dbReference type="InterPro" id="IPR016174">
    <property type="entry name" value="Di-haem_cyt_TM"/>
</dbReference>
<evidence type="ECO:0000256" key="8">
    <source>
        <dbReference type="ARBA" id="ARBA00022982"/>
    </source>
</evidence>
<dbReference type="SUPFAM" id="SSF81342">
    <property type="entry name" value="Transmembrane di-heme cytochromes"/>
    <property type="match status" value="1"/>
</dbReference>
<accession>A0A1W2E8P0</accession>
<protein>
    <submittedName>
        <fullName evidence="15">Cytochrome b561</fullName>
    </submittedName>
</protein>
<comment type="similarity">
    <text evidence="12">Belongs to the cytochrome b561 family.</text>
</comment>
<keyword evidence="4" id="KW-1003">Cell membrane</keyword>
<name>A0A1W2E8P0_9RHOB</name>
<evidence type="ECO:0000259" key="14">
    <source>
        <dbReference type="Pfam" id="PF01292"/>
    </source>
</evidence>
<dbReference type="GO" id="GO:0005886">
    <property type="term" value="C:plasma membrane"/>
    <property type="evidence" value="ECO:0007669"/>
    <property type="project" value="UniProtKB-SubCell"/>
</dbReference>
<organism evidence="15 16">
    <name type="scientific">Primorskyibacter flagellatus</name>
    <dbReference type="NCBI Taxonomy" id="1387277"/>
    <lineage>
        <taxon>Bacteria</taxon>
        <taxon>Pseudomonadati</taxon>
        <taxon>Pseudomonadota</taxon>
        <taxon>Alphaproteobacteria</taxon>
        <taxon>Rhodobacterales</taxon>
        <taxon>Roseobacteraceae</taxon>
        <taxon>Primorskyibacter</taxon>
    </lineage>
</organism>
<keyword evidence="10" id="KW-0408">Iron</keyword>
<evidence type="ECO:0000256" key="4">
    <source>
        <dbReference type="ARBA" id="ARBA00022475"/>
    </source>
</evidence>
<evidence type="ECO:0000313" key="15">
    <source>
        <dbReference type="EMBL" id="SMD05802.1"/>
    </source>
</evidence>
<dbReference type="EMBL" id="FWYD01000024">
    <property type="protein sequence ID" value="SMD05802.1"/>
    <property type="molecule type" value="Genomic_DNA"/>
</dbReference>
<dbReference type="InterPro" id="IPR011577">
    <property type="entry name" value="Cyt_b561_bac/Ni-Hgenase"/>
</dbReference>
<dbReference type="GO" id="GO:0022904">
    <property type="term" value="P:respiratory electron transport chain"/>
    <property type="evidence" value="ECO:0007669"/>
    <property type="project" value="InterPro"/>
</dbReference>
<evidence type="ECO:0000256" key="2">
    <source>
        <dbReference type="ARBA" id="ARBA00004651"/>
    </source>
</evidence>
<keyword evidence="11 13" id="KW-0472">Membrane</keyword>
<dbReference type="PANTHER" id="PTHR30529">
    <property type="entry name" value="CYTOCHROME B561"/>
    <property type="match status" value="1"/>
</dbReference>
<comment type="subcellular location">
    <subcellularLocation>
        <location evidence="2">Cell membrane</location>
        <topology evidence="2">Multi-pass membrane protein</topology>
    </subcellularLocation>
</comment>
<keyword evidence="9 13" id="KW-1133">Transmembrane helix</keyword>
<dbReference type="InterPro" id="IPR052168">
    <property type="entry name" value="Cytochrome_b561_oxidase"/>
</dbReference>
<evidence type="ECO:0000313" key="16">
    <source>
        <dbReference type="Proteomes" id="UP000192330"/>
    </source>
</evidence>
<evidence type="ECO:0000256" key="1">
    <source>
        <dbReference type="ARBA" id="ARBA00001970"/>
    </source>
</evidence>
<evidence type="ECO:0000256" key="12">
    <source>
        <dbReference type="ARBA" id="ARBA00037975"/>
    </source>
</evidence>
<dbReference type="AlphaFoldDB" id="A0A1W2E8P0"/>
<dbReference type="GO" id="GO:0046872">
    <property type="term" value="F:metal ion binding"/>
    <property type="evidence" value="ECO:0007669"/>
    <property type="project" value="UniProtKB-KW"/>
</dbReference>
<evidence type="ECO:0000256" key="11">
    <source>
        <dbReference type="ARBA" id="ARBA00023136"/>
    </source>
</evidence>
<dbReference type="Proteomes" id="UP000192330">
    <property type="component" value="Unassembled WGS sequence"/>
</dbReference>
<dbReference type="GO" id="GO:0009055">
    <property type="term" value="F:electron transfer activity"/>
    <property type="evidence" value="ECO:0007669"/>
    <property type="project" value="InterPro"/>
</dbReference>
<evidence type="ECO:0000256" key="9">
    <source>
        <dbReference type="ARBA" id="ARBA00022989"/>
    </source>
</evidence>
<proteinExistence type="inferred from homology"/>
<dbReference type="Pfam" id="PF01292">
    <property type="entry name" value="Ni_hydr_CYTB"/>
    <property type="match status" value="1"/>
</dbReference>
<keyword evidence="3" id="KW-0813">Transport</keyword>
<evidence type="ECO:0000256" key="13">
    <source>
        <dbReference type="SAM" id="Phobius"/>
    </source>
</evidence>
<sequence length="89" mass="9877">MGHVAIYALMVIVPAVGLDAEAVDIRGLIYLGIEIFPPRETRTAFMRASEEWHATLGWIFGLLVLGDIAMAVGWHHLIKRDCSLERMSG</sequence>
<feature type="transmembrane region" description="Helical" evidence="13">
    <location>
        <begin position="56"/>
        <end position="78"/>
    </location>
</feature>
<evidence type="ECO:0000256" key="10">
    <source>
        <dbReference type="ARBA" id="ARBA00023004"/>
    </source>
</evidence>